<gene>
    <name evidence="2" type="ORF">H5410_021220</name>
</gene>
<organism evidence="2 3">
    <name type="scientific">Solanum commersonii</name>
    <name type="common">Commerson's wild potato</name>
    <name type="synonym">Commerson's nightshade</name>
    <dbReference type="NCBI Taxonomy" id="4109"/>
    <lineage>
        <taxon>Eukaryota</taxon>
        <taxon>Viridiplantae</taxon>
        <taxon>Streptophyta</taxon>
        <taxon>Embryophyta</taxon>
        <taxon>Tracheophyta</taxon>
        <taxon>Spermatophyta</taxon>
        <taxon>Magnoliopsida</taxon>
        <taxon>eudicotyledons</taxon>
        <taxon>Gunneridae</taxon>
        <taxon>Pentapetalae</taxon>
        <taxon>asterids</taxon>
        <taxon>lamiids</taxon>
        <taxon>Solanales</taxon>
        <taxon>Solanaceae</taxon>
        <taxon>Solanoideae</taxon>
        <taxon>Solaneae</taxon>
        <taxon>Solanum</taxon>
    </lineage>
</organism>
<keyword evidence="1" id="KW-1133">Transmembrane helix</keyword>
<evidence type="ECO:0000313" key="3">
    <source>
        <dbReference type="Proteomes" id="UP000824120"/>
    </source>
</evidence>
<reference evidence="2 3" key="1">
    <citation type="submission" date="2020-09" db="EMBL/GenBank/DDBJ databases">
        <title>De no assembly of potato wild relative species, Solanum commersonii.</title>
        <authorList>
            <person name="Cho K."/>
        </authorList>
    </citation>
    <scope>NUCLEOTIDE SEQUENCE [LARGE SCALE GENOMIC DNA]</scope>
    <source>
        <strain evidence="2">LZ3.2</strain>
        <tissue evidence="2">Leaf</tissue>
    </source>
</reference>
<name>A0A9J5ZAD0_SOLCO</name>
<dbReference type="EMBL" id="JACXVP010000004">
    <property type="protein sequence ID" value="KAG5609939.1"/>
    <property type="molecule type" value="Genomic_DNA"/>
</dbReference>
<accession>A0A9J5ZAD0</accession>
<feature type="transmembrane region" description="Helical" evidence="1">
    <location>
        <begin position="7"/>
        <end position="30"/>
    </location>
</feature>
<evidence type="ECO:0000313" key="2">
    <source>
        <dbReference type="EMBL" id="KAG5609939.1"/>
    </source>
</evidence>
<dbReference type="AlphaFoldDB" id="A0A9J5ZAD0"/>
<dbReference type="Proteomes" id="UP000824120">
    <property type="component" value="Chromosome 4"/>
</dbReference>
<proteinExistence type="predicted"/>
<protein>
    <submittedName>
        <fullName evidence="2">Uncharacterized protein</fullName>
    </submittedName>
</protein>
<sequence length="270" mass="28544">MEVKKGHVYAVSLSIGVSMAGVAICIWVSVPRVASDGIVMPDPLGAAVYVLSGNVWITNFTTFSIRSGKSLNMPSSLLSSACTDINSSSVSACVVPSFCTFLVVAGGISEVSRAFLSFASRISEVNYVAFKYRHLRGVPLSALTSNDSHCWEDEKALGTCEKEQEGAGIPEGSEARVSESASLDPGVLRRWHNSVIKIGNGRDVSLFLALMAISSEVSSPSATDEAKPEFGSDVNVPLLNGSSCVHPPQGGVRNHQSQPTLRIIQGLNNT</sequence>
<keyword evidence="3" id="KW-1185">Reference proteome</keyword>
<keyword evidence="1" id="KW-0472">Membrane</keyword>
<comment type="caution">
    <text evidence="2">The sequence shown here is derived from an EMBL/GenBank/DDBJ whole genome shotgun (WGS) entry which is preliminary data.</text>
</comment>
<feature type="transmembrane region" description="Helical" evidence="1">
    <location>
        <begin position="46"/>
        <end position="65"/>
    </location>
</feature>
<keyword evidence="1" id="KW-0812">Transmembrane</keyword>
<evidence type="ECO:0000256" key="1">
    <source>
        <dbReference type="SAM" id="Phobius"/>
    </source>
</evidence>